<dbReference type="SUPFAM" id="SSF48726">
    <property type="entry name" value="Immunoglobulin"/>
    <property type="match status" value="1"/>
</dbReference>
<dbReference type="EMBL" id="CABDUW010003283">
    <property type="protein sequence ID" value="VTJ88972.1"/>
    <property type="molecule type" value="Genomic_DNA"/>
</dbReference>
<feature type="non-terminal residue" evidence="1">
    <location>
        <position position="1"/>
    </location>
</feature>
<accession>A0A5E4D715</accession>
<gene>
    <name evidence="1" type="ORF">MONAX_5E003829</name>
</gene>
<protein>
    <recommendedName>
        <fullName evidence="3">Immunoglobulin V-set domain-containing protein</fullName>
    </recommendedName>
</protein>
<sequence length="60" mass="6579">SLETEDVATYYCQKYNSLPPTVIQAMTKPPREQKCEAALPQLLLLLPPPAEGTAQRLPGP</sequence>
<evidence type="ECO:0000313" key="1">
    <source>
        <dbReference type="EMBL" id="VTJ88972.1"/>
    </source>
</evidence>
<dbReference type="Proteomes" id="UP000335636">
    <property type="component" value="Unassembled WGS sequence"/>
</dbReference>
<evidence type="ECO:0008006" key="3">
    <source>
        <dbReference type="Google" id="ProtNLM"/>
    </source>
</evidence>
<proteinExistence type="predicted"/>
<comment type="caution">
    <text evidence="1">The sequence shown here is derived from an EMBL/GenBank/DDBJ whole genome shotgun (WGS) entry which is preliminary data.</text>
</comment>
<dbReference type="AlphaFoldDB" id="A0A5E4D715"/>
<keyword evidence="2" id="KW-1185">Reference proteome</keyword>
<name>A0A5E4D715_MARMO</name>
<evidence type="ECO:0000313" key="2">
    <source>
        <dbReference type="Proteomes" id="UP000335636"/>
    </source>
</evidence>
<dbReference type="InterPro" id="IPR036179">
    <property type="entry name" value="Ig-like_dom_sf"/>
</dbReference>
<reference evidence="1" key="1">
    <citation type="submission" date="2019-04" db="EMBL/GenBank/DDBJ databases">
        <authorList>
            <person name="Alioto T."/>
            <person name="Alioto T."/>
        </authorList>
    </citation>
    <scope>NUCLEOTIDE SEQUENCE [LARGE SCALE GENOMIC DNA]</scope>
</reference>
<organism evidence="1 2">
    <name type="scientific">Marmota monax</name>
    <name type="common">Woodchuck</name>
    <dbReference type="NCBI Taxonomy" id="9995"/>
    <lineage>
        <taxon>Eukaryota</taxon>
        <taxon>Metazoa</taxon>
        <taxon>Chordata</taxon>
        <taxon>Craniata</taxon>
        <taxon>Vertebrata</taxon>
        <taxon>Euteleostomi</taxon>
        <taxon>Mammalia</taxon>
        <taxon>Eutheria</taxon>
        <taxon>Euarchontoglires</taxon>
        <taxon>Glires</taxon>
        <taxon>Rodentia</taxon>
        <taxon>Sciuromorpha</taxon>
        <taxon>Sciuridae</taxon>
        <taxon>Xerinae</taxon>
        <taxon>Marmotini</taxon>
        <taxon>Marmota</taxon>
    </lineage>
</organism>